<keyword evidence="3" id="KW-0488">Methylation</keyword>
<reference evidence="14 15" key="2">
    <citation type="submission" date="2020-02" db="EMBL/GenBank/DDBJ databases">
        <title>The new genus of Enterobacteriales.</title>
        <authorList>
            <person name="Kim I.S."/>
        </authorList>
    </citation>
    <scope>NUCLEOTIDE SEQUENCE [LARGE SCALE GENOMIC DNA]</scope>
    <source>
        <strain evidence="14 15">SAP-6</strain>
    </source>
</reference>
<feature type="domain" description="HAMP" evidence="13">
    <location>
        <begin position="214"/>
        <end position="266"/>
    </location>
</feature>
<comment type="similarity">
    <text evidence="10">Belongs to the methyl-accepting chemotaxis (MCP) protein family.</text>
</comment>
<dbReference type="GO" id="GO:0004888">
    <property type="term" value="F:transmembrane signaling receptor activity"/>
    <property type="evidence" value="ECO:0007669"/>
    <property type="project" value="InterPro"/>
</dbReference>
<accession>A0A845SFT5</accession>
<dbReference type="Pfam" id="PF02203">
    <property type="entry name" value="TarH"/>
    <property type="match status" value="1"/>
</dbReference>
<keyword evidence="5" id="KW-0997">Cell inner membrane</keyword>
<keyword evidence="6" id="KW-0812">Transmembrane</keyword>
<dbReference type="PROSITE" id="PS50885">
    <property type="entry name" value="HAMP"/>
    <property type="match status" value="1"/>
</dbReference>
<protein>
    <submittedName>
        <fullName evidence="14">Methyl-accepting chemotaxis protein</fullName>
    </submittedName>
</protein>
<dbReference type="Gene3D" id="1.20.120.30">
    <property type="entry name" value="Aspartate receptor, ligand-binding domain"/>
    <property type="match status" value="1"/>
</dbReference>
<dbReference type="GO" id="GO:0006935">
    <property type="term" value="P:chemotaxis"/>
    <property type="evidence" value="ECO:0007669"/>
    <property type="project" value="UniProtKB-KW"/>
</dbReference>
<dbReference type="PANTHER" id="PTHR43531">
    <property type="entry name" value="PROTEIN ICFG"/>
    <property type="match status" value="1"/>
</dbReference>
<evidence type="ECO:0000313" key="14">
    <source>
        <dbReference type="EMBL" id="NDL63700.1"/>
    </source>
</evidence>
<evidence type="ECO:0000256" key="3">
    <source>
        <dbReference type="ARBA" id="ARBA00022481"/>
    </source>
</evidence>
<evidence type="ECO:0000256" key="2">
    <source>
        <dbReference type="ARBA" id="ARBA00022475"/>
    </source>
</evidence>
<dbReference type="GO" id="GO:0005886">
    <property type="term" value="C:plasma membrane"/>
    <property type="evidence" value="ECO:0007669"/>
    <property type="project" value="UniProtKB-SubCell"/>
</dbReference>
<gene>
    <name evidence="14" type="ORF">GRH90_13190</name>
</gene>
<evidence type="ECO:0000313" key="15">
    <source>
        <dbReference type="Proteomes" id="UP000461443"/>
    </source>
</evidence>
<dbReference type="InterPro" id="IPR003122">
    <property type="entry name" value="Tar_rcpt_lig-bd"/>
</dbReference>
<keyword evidence="9 11" id="KW-0807">Transducer</keyword>
<dbReference type="Gene3D" id="1.10.287.950">
    <property type="entry name" value="Methyl-accepting chemotaxis protein"/>
    <property type="match status" value="1"/>
</dbReference>
<keyword evidence="2" id="KW-1003">Cell membrane</keyword>
<sequence>MRVLKNTSIRVILLITLGFFLVLWGGVSAFTLSSLNQVNHLLAISEDQKKDIDIVTHGNDQYFRTVTRLARAMDYIQTGEVADADKVLATAVASMQSTKAALDEFKLRQHPAIDPAVTENIISSWSKLINQGMEPLLQAAQAKNLDEYRRIYRTISPPFSVAFGVAAEKFKDEAMSQASAQQVAVVVDLCKKILIAAIVAGLIILAMTDRYLVSYMIKPLDRFKLQLHTLAAGQLGDTITEFGRNNVGLLIPYLQEMQQNLIRTVTAIRDGSASIYQGAGEISLGNTDLSSRTEQQAAALEESAASMEQLSATVKQNTENVFQANKMVQEASNTARKGGEIVDEVVATMSSITTSSKKIADITGVINGIAFQTNILALNAAVEAARAGEQGRGFAVVAGEVRSLAQRSAQAAKEIEGLIAESVERVSTGSVQASRAGETMHSIVQAVNRVTDLMGEISSASEEQSRGISQVSTAVAEMDGVTQQNASLVQESAAAAASLEEQARLLTETVSVFQLPAGASRLERPDTSPLPPAGAPVAVVKTPAGRDKLNENWETF</sequence>
<evidence type="ECO:0000256" key="8">
    <source>
        <dbReference type="ARBA" id="ARBA00023136"/>
    </source>
</evidence>
<keyword evidence="15" id="KW-1185">Reference proteome</keyword>
<keyword evidence="8" id="KW-0472">Membrane</keyword>
<dbReference type="FunFam" id="1.10.287.950:FF:000001">
    <property type="entry name" value="Methyl-accepting chemotaxis sensory transducer"/>
    <property type="match status" value="1"/>
</dbReference>
<evidence type="ECO:0000256" key="7">
    <source>
        <dbReference type="ARBA" id="ARBA00022989"/>
    </source>
</evidence>
<evidence type="ECO:0000256" key="10">
    <source>
        <dbReference type="ARBA" id="ARBA00029447"/>
    </source>
</evidence>
<keyword evidence="7" id="KW-1133">Transmembrane helix</keyword>
<dbReference type="AlphaFoldDB" id="A0A845SFT5"/>
<evidence type="ECO:0000256" key="9">
    <source>
        <dbReference type="ARBA" id="ARBA00023224"/>
    </source>
</evidence>
<evidence type="ECO:0000259" key="12">
    <source>
        <dbReference type="PROSITE" id="PS50111"/>
    </source>
</evidence>
<dbReference type="Pfam" id="PF00015">
    <property type="entry name" value="MCPsignal"/>
    <property type="match status" value="1"/>
</dbReference>
<dbReference type="InterPro" id="IPR004090">
    <property type="entry name" value="Chemotax_Me-accpt_rcpt"/>
</dbReference>
<dbReference type="RefSeq" id="WP_162366413.1">
    <property type="nucleotide sequence ID" value="NZ_WUBS01000008.1"/>
</dbReference>
<dbReference type="PROSITE" id="PS50111">
    <property type="entry name" value="CHEMOTAXIS_TRANSDUC_2"/>
    <property type="match status" value="1"/>
</dbReference>
<dbReference type="InterPro" id="IPR035440">
    <property type="entry name" value="4HB_MCP_dom_sf"/>
</dbReference>
<evidence type="ECO:0000256" key="11">
    <source>
        <dbReference type="PROSITE-ProRule" id="PRU00284"/>
    </source>
</evidence>
<keyword evidence="4" id="KW-0145">Chemotaxis</keyword>
<comment type="caution">
    <text evidence="14">The sequence shown here is derived from an EMBL/GenBank/DDBJ whole genome shotgun (WGS) entry which is preliminary data.</text>
</comment>
<dbReference type="InterPro" id="IPR004089">
    <property type="entry name" value="MCPsignal_dom"/>
</dbReference>
<dbReference type="Proteomes" id="UP000461443">
    <property type="component" value="Unassembled WGS sequence"/>
</dbReference>
<evidence type="ECO:0000256" key="5">
    <source>
        <dbReference type="ARBA" id="ARBA00022519"/>
    </source>
</evidence>
<name>A0A845SFT5_9GAMM</name>
<feature type="domain" description="Methyl-accepting transducer" evidence="12">
    <location>
        <begin position="271"/>
        <end position="500"/>
    </location>
</feature>
<evidence type="ECO:0000256" key="6">
    <source>
        <dbReference type="ARBA" id="ARBA00022692"/>
    </source>
</evidence>
<dbReference type="InterPro" id="IPR003660">
    <property type="entry name" value="HAMP_dom"/>
</dbReference>
<reference evidence="14 15" key="1">
    <citation type="submission" date="2019-12" db="EMBL/GenBank/DDBJ databases">
        <authorList>
            <person name="Lee S.D."/>
        </authorList>
    </citation>
    <scope>NUCLEOTIDE SEQUENCE [LARGE SCALE GENOMIC DNA]</scope>
    <source>
        <strain evidence="14 15">SAP-6</strain>
    </source>
</reference>
<comment type="subcellular location">
    <subcellularLocation>
        <location evidence="1">Cell inner membrane</location>
        <topology evidence="1">Multi-pass membrane protein</topology>
    </subcellularLocation>
</comment>
<dbReference type="SUPFAM" id="SSF58104">
    <property type="entry name" value="Methyl-accepting chemotaxis protein (MCP) signaling domain"/>
    <property type="match status" value="1"/>
</dbReference>
<dbReference type="SMART" id="SM00283">
    <property type="entry name" value="MA"/>
    <property type="match status" value="1"/>
</dbReference>
<dbReference type="CDD" id="cd11386">
    <property type="entry name" value="MCP_signal"/>
    <property type="match status" value="1"/>
</dbReference>
<dbReference type="GO" id="GO:0007165">
    <property type="term" value="P:signal transduction"/>
    <property type="evidence" value="ECO:0007669"/>
    <property type="project" value="UniProtKB-KW"/>
</dbReference>
<dbReference type="EMBL" id="WUBS01000008">
    <property type="protein sequence ID" value="NDL63700.1"/>
    <property type="molecule type" value="Genomic_DNA"/>
</dbReference>
<organism evidence="14 15">
    <name type="scientific">Acerihabitans arboris</name>
    <dbReference type="NCBI Taxonomy" id="2691583"/>
    <lineage>
        <taxon>Bacteria</taxon>
        <taxon>Pseudomonadati</taxon>
        <taxon>Pseudomonadota</taxon>
        <taxon>Gammaproteobacteria</taxon>
        <taxon>Enterobacterales</taxon>
        <taxon>Pectobacteriaceae</taxon>
        <taxon>Acerihabitans</taxon>
    </lineage>
</organism>
<evidence type="ECO:0000259" key="13">
    <source>
        <dbReference type="PROSITE" id="PS50885"/>
    </source>
</evidence>
<evidence type="ECO:0000256" key="4">
    <source>
        <dbReference type="ARBA" id="ARBA00022500"/>
    </source>
</evidence>
<dbReference type="InterPro" id="IPR051310">
    <property type="entry name" value="MCP_chemotaxis"/>
</dbReference>
<dbReference type="SUPFAM" id="SSF47170">
    <property type="entry name" value="Aspartate receptor, ligand-binding domain"/>
    <property type="match status" value="1"/>
</dbReference>
<dbReference type="PRINTS" id="PR00260">
    <property type="entry name" value="CHEMTRNSDUCR"/>
</dbReference>
<dbReference type="PANTHER" id="PTHR43531:SF14">
    <property type="entry name" value="METHYL-ACCEPTING CHEMOTAXIS PROTEIN I-RELATED"/>
    <property type="match status" value="1"/>
</dbReference>
<evidence type="ECO:0000256" key="1">
    <source>
        <dbReference type="ARBA" id="ARBA00004429"/>
    </source>
</evidence>
<proteinExistence type="inferred from homology"/>